<feature type="region of interest" description="Disordered" evidence="1">
    <location>
        <begin position="186"/>
        <end position="205"/>
    </location>
</feature>
<dbReference type="GeneID" id="87818184"/>
<proteinExistence type="predicted"/>
<dbReference type="RefSeq" id="XP_062634801.1">
    <property type="nucleotide sequence ID" value="XM_062781571.1"/>
</dbReference>
<reference evidence="2" key="1">
    <citation type="journal article" date="2023" name="Mol. Phylogenet. Evol.">
        <title>Genome-scale phylogeny and comparative genomics of the fungal order Sordariales.</title>
        <authorList>
            <person name="Hensen N."/>
            <person name="Bonometti L."/>
            <person name="Westerberg I."/>
            <person name="Brannstrom I.O."/>
            <person name="Guillou S."/>
            <person name="Cros-Aarteil S."/>
            <person name="Calhoun S."/>
            <person name="Haridas S."/>
            <person name="Kuo A."/>
            <person name="Mondo S."/>
            <person name="Pangilinan J."/>
            <person name="Riley R."/>
            <person name="LaButti K."/>
            <person name="Andreopoulos B."/>
            <person name="Lipzen A."/>
            <person name="Chen C."/>
            <person name="Yan M."/>
            <person name="Daum C."/>
            <person name="Ng V."/>
            <person name="Clum A."/>
            <person name="Steindorff A."/>
            <person name="Ohm R.A."/>
            <person name="Martin F."/>
            <person name="Silar P."/>
            <person name="Natvig D.O."/>
            <person name="Lalanne C."/>
            <person name="Gautier V."/>
            <person name="Ament-Velasquez S.L."/>
            <person name="Kruys A."/>
            <person name="Hutchinson M.I."/>
            <person name="Powell A.J."/>
            <person name="Barry K."/>
            <person name="Miller A.N."/>
            <person name="Grigoriev I.V."/>
            <person name="Debuchy R."/>
            <person name="Gladieux P."/>
            <person name="Hiltunen Thoren M."/>
            <person name="Johannesson H."/>
        </authorList>
    </citation>
    <scope>NUCLEOTIDE SEQUENCE</scope>
    <source>
        <strain evidence="2">CBS 141.50</strain>
    </source>
</reference>
<gene>
    <name evidence="2" type="ORF">C8A04DRAFT_30928</name>
</gene>
<protein>
    <submittedName>
        <fullName evidence="2">Uncharacterized protein</fullName>
    </submittedName>
</protein>
<sequence>MSASHPAAAHGAPSASTQVDSMEDLKRHLKEAMADPTDVIEQGIAPPPYFFVLEPVTKDEEGAEKFEALLSAAAVARIFAAMDFVQGSGKGKAGGPYSLRNPDEYVPAFNEKTKITVNTFLTRSMSGMYTQLPGGTVSKLNLDITRRDLHAKIVQLIFGGLDRIGEKHRKDLDKLLTSFTTALKPFKVPGADKPEKEGDEDDQPELQHAVIVNYVKATDITGGSGGDGGLFIYKPSSRIVVFSVKPRQWSMALDKSSHTKPDPKPDPKPKPGLGEEPEPSDPDSTPSGHGHDAGATHGTADAASASHGSEKVTTKGWWWPKPKPDPEHEKIKFTLTTTIVELELNEDKFKAGKSKFEAVFRSVAKDDQELSVIADNGGLKALGESACTVYRELEA</sequence>
<feature type="compositionally biased region" description="Basic and acidic residues" evidence="1">
    <location>
        <begin position="255"/>
        <end position="269"/>
    </location>
</feature>
<dbReference type="AlphaFoldDB" id="A0AAN6UYJ8"/>
<evidence type="ECO:0000313" key="3">
    <source>
        <dbReference type="Proteomes" id="UP001302676"/>
    </source>
</evidence>
<evidence type="ECO:0000313" key="2">
    <source>
        <dbReference type="EMBL" id="KAK4141430.1"/>
    </source>
</evidence>
<feature type="region of interest" description="Disordered" evidence="1">
    <location>
        <begin position="1"/>
        <end position="21"/>
    </location>
</feature>
<dbReference type="Proteomes" id="UP001302676">
    <property type="component" value="Unassembled WGS sequence"/>
</dbReference>
<feature type="compositionally biased region" description="Low complexity" evidence="1">
    <location>
        <begin position="295"/>
        <end position="307"/>
    </location>
</feature>
<accession>A0AAN6UYJ8</accession>
<reference evidence="2" key="2">
    <citation type="submission" date="2023-05" db="EMBL/GenBank/DDBJ databases">
        <authorList>
            <consortium name="Lawrence Berkeley National Laboratory"/>
            <person name="Steindorff A."/>
            <person name="Hensen N."/>
            <person name="Bonometti L."/>
            <person name="Westerberg I."/>
            <person name="Brannstrom I.O."/>
            <person name="Guillou S."/>
            <person name="Cros-Aarteil S."/>
            <person name="Calhoun S."/>
            <person name="Haridas S."/>
            <person name="Kuo A."/>
            <person name="Mondo S."/>
            <person name="Pangilinan J."/>
            <person name="Riley R."/>
            <person name="Labutti K."/>
            <person name="Andreopoulos B."/>
            <person name="Lipzen A."/>
            <person name="Chen C."/>
            <person name="Yanf M."/>
            <person name="Daum C."/>
            <person name="Ng V."/>
            <person name="Clum A."/>
            <person name="Ohm R."/>
            <person name="Martin F."/>
            <person name="Silar P."/>
            <person name="Natvig D."/>
            <person name="Lalanne C."/>
            <person name="Gautier V."/>
            <person name="Ament-Velasquez S.L."/>
            <person name="Kruys A."/>
            <person name="Hutchinson M.I."/>
            <person name="Powell A.J."/>
            <person name="Barry K."/>
            <person name="Miller A.N."/>
            <person name="Grigoriev I.V."/>
            <person name="Debuchy R."/>
            <person name="Gladieux P."/>
            <person name="Thoren M.H."/>
            <person name="Johannesson H."/>
        </authorList>
    </citation>
    <scope>NUCLEOTIDE SEQUENCE</scope>
    <source>
        <strain evidence="2">CBS 141.50</strain>
    </source>
</reference>
<organism evidence="2 3">
    <name type="scientific">Dichotomopilus funicola</name>
    <dbReference type="NCBI Taxonomy" id="1934379"/>
    <lineage>
        <taxon>Eukaryota</taxon>
        <taxon>Fungi</taxon>
        <taxon>Dikarya</taxon>
        <taxon>Ascomycota</taxon>
        <taxon>Pezizomycotina</taxon>
        <taxon>Sordariomycetes</taxon>
        <taxon>Sordariomycetidae</taxon>
        <taxon>Sordariales</taxon>
        <taxon>Chaetomiaceae</taxon>
        <taxon>Dichotomopilus</taxon>
    </lineage>
</organism>
<evidence type="ECO:0000256" key="1">
    <source>
        <dbReference type="SAM" id="MobiDB-lite"/>
    </source>
</evidence>
<name>A0AAN6UYJ8_9PEZI</name>
<keyword evidence="3" id="KW-1185">Reference proteome</keyword>
<feature type="region of interest" description="Disordered" evidence="1">
    <location>
        <begin position="251"/>
        <end position="326"/>
    </location>
</feature>
<comment type="caution">
    <text evidence="2">The sequence shown here is derived from an EMBL/GenBank/DDBJ whole genome shotgun (WGS) entry which is preliminary data.</text>
</comment>
<dbReference type="EMBL" id="MU853611">
    <property type="protein sequence ID" value="KAK4141430.1"/>
    <property type="molecule type" value="Genomic_DNA"/>
</dbReference>
<feature type="compositionally biased region" description="Low complexity" evidence="1">
    <location>
        <begin position="1"/>
        <end position="16"/>
    </location>
</feature>